<evidence type="ECO:0000256" key="1">
    <source>
        <dbReference type="SAM" id="MobiDB-lite"/>
    </source>
</evidence>
<sequence length="160" mass="17184">MVARRQRPAVVHSKRRSPCSESDTGDVSVSTECTRSDSSQGEKMGVCADGALDVGHPDGRARDELGRGLEALLELVLLLSHSVPVLVPVLCGNVLVEHHPIRILPVVAILQPGVQRDDLAGVEAREVERDVGRDGLAGLSHGGELFGDGQRDFRDSQTFF</sequence>
<gene>
    <name evidence="2" type="ORF">DAEQUDRAFT_143119</name>
</gene>
<reference evidence="2 3" key="1">
    <citation type="journal article" date="2016" name="Mol. Biol. Evol.">
        <title>Comparative Genomics of Early-Diverging Mushroom-Forming Fungi Provides Insights into the Origins of Lignocellulose Decay Capabilities.</title>
        <authorList>
            <person name="Nagy L.G."/>
            <person name="Riley R."/>
            <person name="Tritt A."/>
            <person name="Adam C."/>
            <person name="Daum C."/>
            <person name="Floudas D."/>
            <person name="Sun H."/>
            <person name="Yadav J.S."/>
            <person name="Pangilinan J."/>
            <person name="Larsson K.H."/>
            <person name="Matsuura K."/>
            <person name="Barry K."/>
            <person name="Labutti K."/>
            <person name="Kuo R."/>
            <person name="Ohm R.A."/>
            <person name="Bhattacharya S.S."/>
            <person name="Shirouzu T."/>
            <person name="Yoshinaga Y."/>
            <person name="Martin F.M."/>
            <person name="Grigoriev I.V."/>
            <person name="Hibbett D.S."/>
        </authorList>
    </citation>
    <scope>NUCLEOTIDE SEQUENCE [LARGE SCALE GENOMIC DNA]</scope>
    <source>
        <strain evidence="2 3">L-15889</strain>
    </source>
</reference>
<protein>
    <submittedName>
        <fullName evidence="2">Uncharacterized protein</fullName>
    </submittedName>
</protein>
<keyword evidence="3" id="KW-1185">Reference proteome</keyword>
<dbReference type="EMBL" id="KV429047">
    <property type="protein sequence ID" value="KZT71222.1"/>
    <property type="molecule type" value="Genomic_DNA"/>
</dbReference>
<accession>A0A165RW00</accession>
<proteinExistence type="predicted"/>
<feature type="compositionally biased region" description="Polar residues" evidence="1">
    <location>
        <begin position="19"/>
        <end position="41"/>
    </location>
</feature>
<feature type="compositionally biased region" description="Basic residues" evidence="1">
    <location>
        <begin position="1"/>
        <end position="17"/>
    </location>
</feature>
<feature type="region of interest" description="Disordered" evidence="1">
    <location>
        <begin position="1"/>
        <end position="42"/>
    </location>
</feature>
<name>A0A165RW00_9APHY</name>
<evidence type="ECO:0000313" key="2">
    <source>
        <dbReference type="EMBL" id="KZT71222.1"/>
    </source>
</evidence>
<organism evidence="2 3">
    <name type="scientific">Daedalea quercina L-15889</name>
    <dbReference type="NCBI Taxonomy" id="1314783"/>
    <lineage>
        <taxon>Eukaryota</taxon>
        <taxon>Fungi</taxon>
        <taxon>Dikarya</taxon>
        <taxon>Basidiomycota</taxon>
        <taxon>Agaricomycotina</taxon>
        <taxon>Agaricomycetes</taxon>
        <taxon>Polyporales</taxon>
        <taxon>Fomitopsis</taxon>
    </lineage>
</organism>
<evidence type="ECO:0000313" key="3">
    <source>
        <dbReference type="Proteomes" id="UP000076727"/>
    </source>
</evidence>
<dbReference type="Proteomes" id="UP000076727">
    <property type="component" value="Unassembled WGS sequence"/>
</dbReference>
<dbReference type="AlphaFoldDB" id="A0A165RW00"/>